<feature type="domain" description="Peptidase M20 dimerisation" evidence="4">
    <location>
        <begin position="157"/>
        <end position="254"/>
    </location>
</feature>
<keyword evidence="2" id="KW-0732">Signal</keyword>
<dbReference type="PIRSF" id="PIRSF005962">
    <property type="entry name" value="Pept_M20D_amidohydro"/>
    <property type="match status" value="1"/>
</dbReference>
<dbReference type="InterPro" id="IPR017439">
    <property type="entry name" value="Amidohydrolase"/>
</dbReference>
<evidence type="ECO:0000256" key="2">
    <source>
        <dbReference type="ARBA" id="ARBA00022729"/>
    </source>
</evidence>
<dbReference type="Pfam" id="PF01546">
    <property type="entry name" value="Peptidase_M20"/>
    <property type="match status" value="1"/>
</dbReference>
<gene>
    <name evidence="5" type="ORF">WJX75_006166</name>
</gene>
<comment type="similarity">
    <text evidence="1">Belongs to the peptidase M20 family.</text>
</comment>
<reference evidence="5 6" key="1">
    <citation type="journal article" date="2024" name="Nat. Commun.">
        <title>Phylogenomics reveals the evolutionary origins of lichenization in chlorophyte algae.</title>
        <authorList>
            <person name="Puginier C."/>
            <person name="Libourel C."/>
            <person name="Otte J."/>
            <person name="Skaloud P."/>
            <person name="Haon M."/>
            <person name="Grisel S."/>
            <person name="Petersen M."/>
            <person name="Berrin J.G."/>
            <person name="Delaux P.M."/>
            <person name="Dal Grande F."/>
            <person name="Keller J."/>
        </authorList>
    </citation>
    <scope>NUCLEOTIDE SEQUENCE [LARGE SCALE GENOMIC DNA]</scope>
    <source>
        <strain evidence="5 6">SAG 216-7</strain>
    </source>
</reference>
<dbReference type="InterPro" id="IPR044757">
    <property type="entry name" value="ILR1-like_Hyd"/>
</dbReference>
<dbReference type="SUPFAM" id="SSF53187">
    <property type="entry name" value="Zn-dependent exopeptidases"/>
    <property type="match status" value="1"/>
</dbReference>
<organism evidence="5 6">
    <name type="scientific">Coccomyxa subellipsoidea</name>
    <dbReference type="NCBI Taxonomy" id="248742"/>
    <lineage>
        <taxon>Eukaryota</taxon>
        <taxon>Viridiplantae</taxon>
        <taxon>Chlorophyta</taxon>
        <taxon>core chlorophytes</taxon>
        <taxon>Trebouxiophyceae</taxon>
        <taxon>Trebouxiophyceae incertae sedis</taxon>
        <taxon>Coccomyxaceae</taxon>
        <taxon>Coccomyxa</taxon>
    </lineage>
</organism>
<dbReference type="Gene3D" id="3.30.70.360">
    <property type="match status" value="1"/>
</dbReference>
<dbReference type="NCBIfam" id="TIGR01891">
    <property type="entry name" value="amidohydrolases"/>
    <property type="match status" value="1"/>
</dbReference>
<dbReference type="PANTHER" id="PTHR11014:SF62">
    <property type="entry name" value="IAA-AMINO ACID HYDROLASE ILR1-LIKE 6"/>
    <property type="match status" value="1"/>
</dbReference>
<dbReference type="Pfam" id="PF07687">
    <property type="entry name" value="M20_dimer"/>
    <property type="match status" value="1"/>
</dbReference>
<name>A0ABR2YU79_9CHLO</name>
<dbReference type="CDD" id="cd08017">
    <property type="entry name" value="M20_IAA_Hyd"/>
    <property type="match status" value="1"/>
</dbReference>
<dbReference type="InterPro" id="IPR002933">
    <property type="entry name" value="Peptidase_M20"/>
</dbReference>
<sequence length="376" mass="40186">MYEEAETGKLIRRTLDDLGISYRHPVAKTGIVAQIGADSPSVIVALRADMDALPINEQTGLSFSSKTPGKMHACGHDSHVTMLLGAARLLKAHEKELTGAVRLIFQPAEEGGAGGDLMVKEGAIKDVAAIFGLHVWPFIPSGSLASRAGPILGACQQFEVRIIGVGGHAAMPHSTVDPIVAAANTILALQVLVSRETSPLGTAVVSITKLAAGEGAYNVIPDSANFGGTLRSLSHDHLMYLKQRMEEVVSAQAQSHRCSAVVDWMETKEPYYPPTVNDKAMYKFAADVGTRLQGEFLEDYEPTLGGEDFAFYGHAGVPAAFSFLGIRNKTAGSVHGLHTPRFMLDEEVLQTGAAYLASLASEFLTQYQKPLGKEEL</sequence>
<protein>
    <recommendedName>
        <fullName evidence="4">Peptidase M20 dimerisation domain-containing protein</fullName>
    </recommendedName>
</protein>
<dbReference type="PANTHER" id="PTHR11014">
    <property type="entry name" value="PEPTIDASE M20 FAMILY MEMBER"/>
    <property type="match status" value="1"/>
</dbReference>
<evidence type="ECO:0000256" key="3">
    <source>
        <dbReference type="ARBA" id="ARBA00022801"/>
    </source>
</evidence>
<evidence type="ECO:0000256" key="1">
    <source>
        <dbReference type="ARBA" id="ARBA00006153"/>
    </source>
</evidence>
<keyword evidence="6" id="KW-1185">Reference proteome</keyword>
<dbReference type="EMBL" id="JALJOT010000005">
    <property type="protein sequence ID" value="KAK9915206.1"/>
    <property type="molecule type" value="Genomic_DNA"/>
</dbReference>
<dbReference type="Gene3D" id="3.40.630.10">
    <property type="entry name" value="Zn peptidases"/>
    <property type="match status" value="1"/>
</dbReference>
<dbReference type="SUPFAM" id="SSF55031">
    <property type="entry name" value="Bacterial exopeptidase dimerisation domain"/>
    <property type="match status" value="1"/>
</dbReference>
<keyword evidence="3" id="KW-0378">Hydrolase</keyword>
<evidence type="ECO:0000259" key="4">
    <source>
        <dbReference type="Pfam" id="PF07687"/>
    </source>
</evidence>
<comment type="caution">
    <text evidence="5">The sequence shown here is derived from an EMBL/GenBank/DDBJ whole genome shotgun (WGS) entry which is preliminary data.</text>
</comment>
<dbReference type="InterPro" id="IPR036264">
    <property type="entry name" value="Bact_exopeptidase_dim_dom"/>
</dbReference>
<evidence type="ECO:0000313" key="6">
    <source>
        <dbReference type="Proteomes" id="UP001491310"/>
    </source>
</evidence>
<dbReference type="Proteomes" id="UP001491310">
    <property type="component" value="Unassembled WGS sequence"/>
</dbReference>
<accession>A0ABR2YU79</accession>
<proteinExistence type="inferred from homology"/>
<evidence type="ECO:0000313" key="5">
    <source>
        <dbReference type="EMBL" id="KAK9915206.1"/>
    </source>
</evidence>
<dbReference type="InterPro" id="IPR011650">
    <property type="entry name" value="Peptidase_M20_dimer"/>
</dbReference>